<sequence>MKIDTTSGDLAICGAVIPASLTLSEALVSAMFQRRTKVLENGPFVSYKVESICGNCKYISTLYFLSGALESISVNVADPDSAKGWENWSQAEEQKKLQFLVDQLIRQGIINGQHFPWGNVNASYDQRAGESSITIRYLRP</sequence>
<dbReference type="EMBL" id="CAJNBK010000012">
    <property type="protein sequence ID" value="CAE6777874.1"/>
    <property type="molecule type" value="Genomic_DNA"/>
</dbReference>
<evidence type="ECO:0000313" key="1">
    <source>
        <dbReference type="EMBL" id="CAE6777874.1"/>
    </source>
</evidence>
<keyword evidence="2" id="KW-1185">Reference proteome</keyword>
<dbReference type="RefSeq" id="WP_211613100.1">
    <property type="nucleotide sequence ID" value="NZ_CAJNBK010000012.1"/>
</dbReference>
<comment type="caution">
    <text evidence="1">The sequence shown here is derived from an EMBL/GenBank/DDBJ whole genome shotgun (WGS) entry which is preliminary data.</text>
</comment>
<proteinExistence type="predicted"/>
<name>A0ABM8RXV6_9BURK</name>
<reference evidence="1 2" key="1">
    <citation type="submission" date="2021-02" db="EMBL/GenBank/DDBJ databases">
        <authorList>
            <person name="Vanwijnsberghe S."/>
        </authorList>
    </citation>
    <scope>NUCLEOTIDE SEQUENCE [LARGE SCALE GENOMIC DNA]</scope>
    <source>
        <strain evidence="1 2">LMG 31837</strain>
    </source>
</reference>
<accession>A0ABM8RXV6</accession>
<organism evidence="1 2">
    <name type="scientific">Paraburkholderia haematera</name>
    <dbReference type="NCBI Taxonomy" id="2793077"/>
    <lineage>
        <taxon>Bacteria</taxon>
        <taxon>Pseudomonadati</taxon>
        <taxon>Pseudomonadota</taxon>
        <taxon>Betaproteobacteria</taxon>
        <taxon>Burkholderiales</taxon>
        <taxon>Burkholderiaceae</taxon>
        <taxon>Paraburkholderia</taxon>
    </lineage>
</organism>
<evidence type="ECO:0000313" key="2">
    <source>
        <dbReference type="Proteomes" id="UP000672526"/>
    </source>
</evidence>
<protein>
    <submittedName>
        <fullName evidence="1">Uncharacterized protein</fullName>
    </submittedName>
</protein>
<gene>
    <name evidence="1" type="ORF">R69888_04160</name>
</gene>
<dbReference type="Proteomes" id="UP000672526">
    <property type="component" value="Unassembled WGS sequence"/>
</dbReference>